<reference evidence="1 2" key="1">
    <citation type="journal article" date="2019" name="Science, e1252229">
        <title>Invertible promoters mediate bacterial phase variation, antibiotic resistance, and host adaptation in the gut.</title>
        <authorList>
            <person name="Jiang X."/>
            <person name="Hall A.B."/>
            <person name="Arthur T.D."/>
            <person name="Plichta D.R."/>
            <person name="Covington C.T."/>
            <person name="Poyet M."/>
            <person name="Crothers J."/>
            <person name="Moses P.L."/>
            <person name="Tolonen A.C."/>
            <person name="Vlamakis H."/>
            <person name="Alm E.J."/>
            <person name="Xavier R.J."/>
        </authorList>
    </citation>
    <scope>NUCLEOTIDE SEQUENCE [LARGE SCALE GENOMIC DNA]</scope>
    <source>
        <strain evidence="2">aa_0143</strain>
    </source>
</reference>
<evidence type="ECO:0000313" key="1">
    <source>
        <dbReference type="EMBL" id="RYS79970.1"/>
    </source>
</evidence>
<name>A0A414U5V9_9FIRM</name>
<dbReference type="EMBL" id="RCYR01000013">
    <property type="protein sequence ID" value="RYS79970.1"/>
    <property type="molecule type" value="Genomic_DNA"/>
</dbReference>
<organism evidence="1 2">
    <name type="scientific">[Ruminococcus] torques</name>
    <dbReference type="NCBI Taxonomy" id="33039"/>
    <lineage>
        <taxon>Bacteria</taxon>
        <taxon>Bacillati</taxon>
        <taxon>Bacillota</taxon>
        <taxon>Clostridia</taxon>
        <taxon>Lachnospirales</taxon>
        <taxon>Lachnospiraceae</taxon>
        <taxon>Mediterraneibacter</taxon>
    </lineage>
</organism>
<gene>
    <name evidence="1" type="ORF">EAI93_07850</name>
</gene>
<accession>A0A414U5V9</accession>
<comment type="caution">
    <text evidence="1">The sequence shown here is derived from an EMBL/GenBank/DDBJ whole genome shotgun (WGS) entry which is preliminary data.</text>
</comment>
<dbReference type="Proteomes" id="UP000292665">
    <property type="component" value="Unassembled WGS sequence"/>
</dbReference>
<evidence type="ECO:0000313" key="2">
    <source>
        <dbReference type="Proteomes" id="UP000292665"/>
    </source>
</evidence>
<proteinExistence type="predicted"/>
<dbReference type="AlphaFoldDB" id="A0A414U5V9"/>
<sequence>MGGIIMDKESVLQKRNRAEHSSLLIVSAGFLLLCTCEVFGIITGKLWIGQREIVFGGTLFFIMFLSQFALNLKYYLIDKKKWRIAEGILLIFCIGLTIFRILNPGHYLMEFL</sequence>
<protein>
    <submittedName>
        <fullName evidence="1">Uncharacterized protein</fullName>
    </submittedName>
</protein>